<keyword evidence="4" id="KW-1185">Reference proteome</keyword>
<evidence type="ECO:0000256" key="1">
    <source>
        <dbReference type="SAM" id="MobiDB-lite"/>
    </source>
</evidence>
<feature type="compositionally biased region" description="Polar residues" evidence="1">
    <location>
        <begin position="570"/>
        <end position="589"/>
    </location>
</feature>
<dbReference type="InterPro" id="IPR000313">
    <property type="entry name" value="PWWP_dom"/>
</dbReference>
<feature type="region of interest" description="Disordered" evidence="1">
    <location>
        <begin position="444"/>
        <end position="475"/>
    </location>
</feature>
<feature type="region of interest" description="Disordered" evidence="1">
    <location>
        <begin position="507"/>
        <end position="589"/>
    </location>
</feature>
<feature type="region of interest" description="Disordered" evidence="1">
    <location>
        <begin position="1"/>
        <end position="25"/>
    </location>
</feature>
<evidence type="ECO:0000259" key="2">
    <source>
        <dbReference type="PROSITE" id="PS50812"/>
    </source>
</evidence>
<feature type="compositionally biased region" description="Basic and acidic residues" evidence="1">
    <location>
        <begin position="843"/>
        <end position="854"/>
    </location>
</feature>
<dbReference type="Proteomes" id="UP001359559">
    <property type="component" value="Unassembled WGS sequence"/>
</dbReference>
<dbReference type="SUPFAM" id="SSF63748">
    <property type="entry name" value="Tudor/PWWP/MBT"/>
    <property type="match status" value="1"/>
</dbReference>
<feature type="region of interest" description="Disordered" evidence="1">
    <location>
        <begin position="843"/>
        <end position="873"/>
    </location>
</feature>
<feature type="compositionally biased region" description="Acidic residues" evidence="1">
    <location>
        <begin position="136"/>
        <end position="145"/>
    </location>
</feature>
<gene>
    <name evidence="3" type="ORF">RJT34_16203</name>
</gene>
<feature type="domain" description="PWWP" evidence="2">
    <location>
        <begin position="181"/>
        <end position="242"/>
    </location>
</feature>
<feature type="compositionally biased region" description="Low complexity" evidence="1">
    <location>
        <begin position="9"/>
        <end position="19"/>
    </location>
</feature>
<comment type="caution">
    <text evidence="3">The sequence shown here is derived from an EMBL/GenBank/DDBJ whole genome shotgun (WGS) entry which is preliminary data.</text>
</comment>
<feature type="compositionally biased region" description="Basic and acidic residues" evidence="1">
    <location>
        <begin position="706"/>
        <end position="722"/>
    </location>
</feature>
<dbReference type="CDD" id="cd05162">
    <property type="entry name" value="PWWP"/>
    <property type="match status" value="1"/>
</dbReference>
<name>A0AAN9J6S5_CLITE</name>
<sequence length="931" mass="101927">MGTVEARSKGPSGCSSPSPENDKNELREALCALKNGVIENGVGLSSNGNQGCGDDGDVEVVKSRVFETKVSVEKDFAGGEMEDGCQGLADSEMNGVSSLLKMRGSGRSLMFSFADESDSAGKLKSQGIEHSKQNEDESEDEDGDDQYGKIVTTDDPITEMSENKDLEMEDLGDEGYDGFSVGDFVWGKIKSHPWWPGRIYDPSDASDFALKLRQRNRLLVAYFGDGTFAWCHPSQLKPFEGNFEDMVKQSSSKAFVNAVQEAVTEVGKVLDLKLSATCVAEKTRSEFTLPLANNSGVKEGVLIPENGVQKLSDVPIDPAELLSRVQEVAKLISISNVLELEILKARLSSFYLSRRGYRLPIYEAPKPIPGLEDSVKDGTVDVGSSKGAVEAPIQGPFEEDYSTFTLSPKSGEFSHSHGFLGNRVNHRIKQKSIAEILGKDKDVKTKNNEGDAAEKVVVRKKRKSSGDAMNSKSVKKFPNTDRIVVYAENDGGSGGKEKSDMETLLQLKDKKKTVGNKNSSISGSKKETDQQGEAKKQKEKGSLSRERKKSKYLSPPFTIPTKEQRKGNIETESLEVSSKAQVSEPVTTASNKFHESPVHLKSNSEASQENFPKELATGQGLLDISNNRTPEDDENKTIDTTKVQVPSGEVLSEVLYAAISPQTHRDTNSLEKIVDFICIHRSSLYRQGSYYKVYKKHLPGKKRKKPESDHAIPRKDQNESDPIKPNNDSQAKKRRKKNETTSSLPKEKQEGVAKMGKKGTEENSSAAALFVSFGPGSSLPSKSELIRVYNKFGALNESETAMSSSNYTARVFFLKASDAEKALSHSQNINPFGSSEASFRLERLSASSKSEKSKRNASSTKKKDKTPGKPSASLLLVSEASKLNYIKQKLQGLTSLLEALDGKSPDTKTKLEREMKGLLEDVNKMVESSSS</sequence>
<accession>A0AAN9J6S5</accession>
<dbReference type="PROSITE" id="PS50812">
    <property type="entry name" value="PWWP"/>
    <property type="match status" value="1"/>
</dbReference>
<dbReference type="PANTHER" id="PTHR42851">
    <property type="entry name" value="ALDOLASE-RELATED"/>
    <property type="match status" value="1"/>
</dbReference>
<proteinExistence type="predicted"/>
<reference evidence="3 4" key="1">
    <citation type="submission" date="2024-01" db="EMBL/GenBank/DDBJ databases">
        <title>The genomes of 5 underutilized Papilionoideae crops provide insights into root nodulation and disease resistance.</title>
        <authorList>
            <person name="Yuan L."/>
        </authorList>
    </citation>
    <scope>NUCLEOTIDE SEQUENCE [LARGE SCALE GENOMIC DNA]</scope>
    <source>
        <strain evidence="3">LY-2023</strain>
        <tissue evidence="3">Leaf</tissue>
    </source>
</reference>
<evidence type="ECO:0000313" key="4">
    <source>
        <dbReference type="Proteomes" id="UP001359559"/>
    </source>
</evidence>
<dbReference type="EMBL" id="JAYKXN010000004">
    <property type="protein sequence ID" value="KAK7293340.1"/>
    <property type="molecule type" value="Genomic_DNA"/>
</dbReference>
<dbReference type="AlphaFoldDB" id="A0AAN9J6S5"/>
<protein>
    <recommendedName>
        <fullName evidence="2">PWWP domain-containing protein</fullName>
    </recommendedName>
</protein>
<feature type="region of interest" description="Disordered" evidence="1">
    <location>
        <begin position="122"/>
        <end position="163"/>
    </location>
</feature>
<organism evidence="3 4">
    <name type="scientific">Clitoria ternatea</name>
    <name type="common">Butterfly pea</name>
    <dbReference type="NCBI Taxonomy" id="43366"/>
    <lineage>
        <taxon>Eukaryota</taxon>
        <taxon>Viridiplantae</taxon>
        <taxon>Streptophyta</taxon>
        <taxon>Embryophyta</taxon>
        <taxon>Tracheophyta</taxon>
        <taxon>Spermatophyta</taxon>
        <taxon>Magnoliopsida</taxon>
        <taxon>eudicotyledons</taxon>
        <taxon>Gunneridae</taxon>
        <taxon>Pentapetalae</taxon>
        <taxon>rosids</taxon>
        <taxon>fabids</taxon>
        <taxon>Fabales</taxon>
        <taxon>Fabaceae</taxon>
        <taxon>Papilionoideae</taxon>
        <taxon>50 kb inversion clade</taxon>
        <taxon>NPAAA clade</taxon>
        <taxon>indigoferoid/millettioid clade</taxon>
        <taxon>Phaseoleae</taxon>
        <taxon>Clitoria</taxon>
    </lineage>
</organism>
<feature type="compositionally biased region" description="Basic and acidic residues" evidence="1">
    <location>
        <begin position="444"/>
        <end position="457"/>
    </location>
</feature>
<evidence type="ECO:0000313" key="3">
    <source>
        <dbReference type="EMBL" id="KAK7293340.1"/>
    </source>
</evidence>
<dbReference type="PANTHER" id="PTHR42851:SF12">
    <property type="entry name" value="PWWP DOMAIN PROTEIN"/>
    <property type="match status" value="1"/>
</dbReference>
<dbReference type="Gene3D" id="2.30.30.140">
    <property type="match status" value="1"/>
</dbReference>
<dbReference type="InterPro" id="IPR053063">
    <property type="entry name" value="PWWP_domain_containing_PDP"/>
</dbReference>
<dbReference type="SMART" id="SM00293">
    <property type="entry name" value="PWWP"/>
    <property type="match status" value="1"/>
</dbReference>
<dbReference type="Pfam" id="PF00855">
    <property type="entry name" value="PWWP"/>
    <property type="match status" value="1"/>
</dbReference>
<feature type="compositionally biased region" description="Basic and acidic residues" evidence="1">
    <location>
        <begin position="524"/>
        <end position="545"/>
    </location>
</feature>
<feature type="region of interest" description="Disordered" evidence="1">
    <location>
        <begin position="697"/>
        <end position="760"/>
    </location>
</feature>